<feature type="transmembrane region" description="Helical" evidence="7">
    <location>
        <begin position="50"/>
        <end position="70"/>
    </location>
</feature>
<evidence type="ECO:0000313" key="9">
    <source>
        <dbReference type="EMBL" id="PVZ06852.1"/>
    </source>
</evidence>
<keyword evidence="7" id="KW-0812">Transmembrane</keyword>
<dbReference type="GO" id="GO:0016020">
    <property type="term" value="C:membrane"/>
    <property type="evidence" value="ECO:0007669"/>
    <property type="project" value="InterPro"/>
</dbReference>
<evidence type="ECO:0000256" key="5">
    <source>
        <dbReference type="ARBA" id="ARBA00029568"/>
    </source>
</evidence>
<proteinExistence type="predicted"/>
<evidence type="ECO:0000259" key="8">
    <source>
        <dbReference type="PROSITE" id="PS51002"/>
    </source>
</evidence>
<evidence type="ECO:0000256" key="3">
    <source>
        <dbReference type="ARBA" id="ARBA00016116"/>
    </source>
</evidence>
<dbReference type="OrthoDB" id="9804503at2"/>
<comment type="caution">
    <text evidence="9">The sequence shown here is derived from an EMBL/GenBank/DDBJ whole genome shotgun (WGS) entry which is preliminary data.</text>
</comment>
<feature type="transmembrane region" description="Helical" evidence="7">
    <location>
        <begin position="176"/>
        <end position="197"/>
    </location>
</feature>
<feature type="compositionally biased region" description="Basic and acidic residues" evidence="6">
    <location>
        <begin position="478"/>
        <end position="489"/>
    </location>
</feature>
<feature type="transmembrane region" description="Helical" evidence="7">
    <location>
        <begin position="257"/>
        <end position="283"/>
    </location>
</feature>
<feature type="transmembrane region" description="Helical" evidence="7">
    <location>
        <begin position="376"/>
        <end position="395"/>
    </location>
</feature>
<feature type="domain" description="Cytochrome b/b6 N-terminal region profile" evidence="8">
    <location>
        <begin position="17"/>
        <end position="243"/>
    </location>
</feature>
<feature type="region of interest" description="Disordered" evidence="6">
    <location>
        <begin position="471"/>
        <end position="503"/>
    </location>
</feature>
<keyword evidence="7" id="KW-0472">Membrane</keyword>
<dbReference type="InterPro" id="IPR036150">
    <property type="entry name" value="Cyt_b/b6_C_sf"/>
</dbReference>
<dbReference type="Pfam" id="PF13631">
    <property type="entry name" value="Cytochrom_B_N_2"/>
    <property type="match status" value="1"/>
</dbReference>
<feature type="transmembrane region" description="Helical" evidence="7">
    <location>
        <begin position="144"/>
        <end position="164"/>
    </location>
</feature>
<dbReference type="GO" id="GO:0022904">
    <property type="term" value="P:respiratory electron transport chain"/>
    <property type="evidence" value="ECO:0007669"/>
    <property type="project" value="InterPro"/>
</dbReference>
<dbReference type="AlphaFoldDB" id="A0A2U1F3W7"/>
<evidence type="ECO:0000256" key="6">
    <source>
        <dbReference type="SAM" id="MobiDB-lite"/>
    </source>
</evidence>
<dbReference type="InterPro" id="IPR005797">
    <property type="entry name" value="Cyt_b/b6_N"/>
</dbReference>
<dbReference type="SUPFAM" id="SSF81648">
    <property type="entry name" value="a domain/subunit of cytochrome bc1 complex (Ubiquinol-cytochrome c reductase)"/>
    <property type="match status" value="1"/>
</dbReference>
<organism evidence="9 10">
    <name type="scientific">Actinomycetospora cinnamomea</name>
    <dbReference type="NCBI Taxonomy" id="663609"/>
    <lineage>
        <taxon>Bacteria</taxon>
        <taxon>Bacillati</taxon>
        <taxon>Actinomycetota</taxon>
        <taxon>Actinomycetes</taxon>
        <taxon>Pseudonocardiales</taxon>
        <taxon>Pseudonocardiaceae</taxon>
        <taxon>Actinomycetospora</taxon>
    </lineage>
</organism>
<dbReference type="GO" id="GO:0016491">
    <property type="term" value="F:oxidoreductase activity"/>
    <property type="evidence" value="ECO:0007669"/>
    <property type="project" value="InterPro"/>
</dbReference>
<feature type="transmembrane region" description="Helical" evidence="7">
    <location>
        <begin position="336"/>
        <end position="356"/>
    </location>
</feature>
<dbReference type="InterPro" id="IPR027387">
    <property type="entry name" value="Cytb/b6-like_sf"/>
</dbReference>
<comment type="cofactor">
    <cofactor evidence="1">
        <name>heme</name>
        <dbReference type="ChEBI" id="CHEBI:30413"/>
    </cofactor>
</comment>
<dbReference type="Proteomes" id="UP000245639">
    <property type="component" value="Unassembled WGS sequence"/>
</dbReference>
<dbReference type="Gene3D" id="1.20.810.10">
    <property type="entry name" value="Cytochrome Bc1 Complex, Chain C"/>
    <property type="match status" value="1"/>
</dbReference>
<dbReference type="PANTHER" id="PTHR19271">
    <property type="entry name" value="CYTOCHROME B"/>
    <property type="match status" value="1"/>
</dbReference>
<evidence type="ECO:0000256" key="1">
    <source>
        <dbReference type="ARBA" id="ARBA00001971"/>
    </source>
</evidence>
<dbReference type="EC" id="7.1.1.8" evidence="2"/>
<keyword evidence="7" id="KW-1133">Transmembrane helix</keyword>
<evidence type="ECO:0000256" key="7">
    <source>
        <dbReference type="SAM" id="Phobius"/>
    </source>
</evidence>
<feature type="transmembrane region" description="Helical" evidence="7">
    <location>
        <begin position="212"/>
        <end position="236"/>
    </location>
</feature>
<evidence type="ECO:0000256" key="4">
    <source>
        <dbReference type="ARBA" id="ARBA00029351"/>
    </source>
</evidence>
<comment type="catalytic activity">
    <reaction evidence="4">
        <text>a quinol + 2 Fe(III)-[cytochrome c](out) = a quinone + 2 Fe(II)-[cytochrome c](out) + 2 H(+)(out)</text>
        <dbReference type="Rhea" id="RHEA:11484"/>
        <dbReference type="Rhea" id="RHEA-COMP:10350"/>
        <dbReference type="Rhea" id="RHEA-COMP:14399"/>
        <dbReference type="ChEBI" id="CHEBI:15378"/>
        <dbReference type="ChEBI" id="CHEBI:24646"/>
        <dbReference type="ChEBI" id="CHEBI:29033"/>
        <dbReference type="ChEBI" id="CHEBI:29034"/>
        <dbReference type="ChEBI" id="CHEBI:132124"/>
        <dbReference type="EC" id="7.1.1.8"/>
    </reaction>
</comment>
<keyword evidence="10" id="KW-1185">Reference proteome</keyword>
<accession>A0A2U1F3W7</accession>
<sequence length="503" mass="55928">MTSRGYRPRRYSLTAGAARGAERRFQLAGLARHQINKVFPWHFSFLWGELALYSFVVLLGSGILLTLFYVPSMDEVIYQGSYAPTYGLEASRAWVSVMQISVDVHGGLFLRQLHHWAALIFLAAIMLHMARIFFTGAYRAPREINWFIGVAMLVVAIFEGYLGYSMLDDLLSGTGVRIFSGILLSIPVIGTWLHWMVFESAYPGEIYIERFFIAHVLLLPGILLALIAVHLAVVWYQKHTHFKGPRARESNVVGNRTLPVFAMHSITMLLITTGVLGLLAGVAQINPIFHWGPYNPTQVSNGSQPDWYALWLIGSLKLFPPTDISVGGEYTIPGGFFSGVMIPLVLILLLFAWPLIDRLRDPDRELHNVLDRPRDAPQRTAIGAMALALFGVLTLAGTDDVSATVLSIPLEPLRWVERGAVFVLPPLVYLVTRRLCERLQRSDREALSGGIATGILERPVDGAYRSVQQPFVGVDADGGEHDPEYDGARVPKTPTPQRLRGES</sequence>
<dbReference type="EMBL" id="QEKW01000012">
    <property type="protein sequence ID" value="PVZ06852.1"/>
    <property type="molecule type" value="Genomic_DNA"/>
</dbReference>
<gene>
    <name evidence="9" type="ORF">C8D89_11245</name>
</gene>
<dbReference type="GO" id="GO:0008121">
    <property type="term" value="F:quinol-cytochrome-c reductase activity"/>
    <property type="evidence" value="ECO:0007669"/>
    <property type="project" value="UniProtKB-EC"/>
</dbReference>
<dbReference type="PANTHER" id="PTHR19271:SF16">
    <property type="entry name" value="CYTOCHROME B"/>
    <property type="match status" value="1"/>
</dbReference>
<dbReference type="PROSITE" id="PS51002">
    <property type="entry name" value="CYTB_NTER"/>
    <property type="match status" value="1"/>
</dbReference>
<evidence type="ECO:0000256" key="2">
    <source>
        <dbReference type="ARBA" id="ARBA00012951"/>
    </source>
</evidence>
<dbReference type="RefSeq" id="WP_116709891.1">
    <property type="nucleotide sequence ID" value="NZ_QEKW01000012.1"/>
</dbReference>
<protein>
    <recommendedName>
        <fullName evidence="3">Cytochrome bc1 complex cytochrome b subunit</fullName>
        <ecNumber evidence="2">7.1.1.8</ecNumber>
    </recommendedName>
    <alternativeName>
        <fullName evidence="5">Cytochrome bc1 reductase complex subunit QcrB</fullName>
    </alternativeName>
</protein>
<dbReference type="InterPro" id="IPR016174">
    <property type="entry name" value="Di-haem_cyt_TM"/>
</dbReference>
<evidence type="ECO:0000313" key="10">
    <source>
        <dbReference type="Proteomes" id="UP000245639"/>
    </source>
</evidence>
<dbReference type="SUPFAM" id="SSF81342">
    <property type="entry name" value="Transmembrane di-heme cytochromes"/>
    <property type="match status" value="1"/>
</dbReference>
<reference evidence="9 10" key="1">
    <citation type="submission" date="2018-04" db="EMBL/GenBank/DDBJ databases">
        <title>Genomic Encyclopedia of Type Strains, Phase IV (KMG-IV): sequencing the most valuable type-strain genomes for metagenomic binning, comparative biology and taxonomic classification.</title>
        <authorList>
            <person name="Goeker M."/>
        </authorList>
    </citation>
    <scope>NUCLEOTIDE SEQUENCE [LARGE SCALE GENOMIC DNA]</scope>
    <source>
        <strain evidence="9 10">DSM 45771</strain>
    </source>
</reference>
<name>A0A2U1F3W7_9PSEU</name>
<feature type="transmembrane region" description="Helical" evidence="7">
    <location>
        <begin position="117"/>
        <end position="138"/>
    </location>
</feature>